<reference evidence="1 2" key="1">
    <citation type="submission" date="2021-01" db="EMBL/GenBank/DDBJ databases">
        <title>Genomic Encyclopedia of Type Strains, Phase IV (KMG-IV): sequencing the most valuable type-strain genomes for metagenomic binning, comparative biology and taxonomic classification.</title>
        <authorList>
            <person name="Goeker M."/>
        </authorList>
    </citation>
    <scope>NUCLEOTIDE SEQUENCE [LARGE SCALE GENOMIC DNA]</scope>
    <source>
        <strain evidence="1 2">DSM 103394</strain>
    </source>
</reference>
<evidence type="ECO:0000313" key="1">
    <source>
        <dbReference type="EMBL" id="MBP1084140.1"/>
    </source>
</evidence>
<dbReference type="Proteomes" id="UP000674416">
    <property type="component" value="Unassembled WGS sequence"/>
</dbReference>
<gene>
    <name evidence="1" type="ORF">JOC74_004697</name>
</gene>
<organism evidence="1 2">
    <name type="scientific">Bacillus capparidis</name>
    <dbReference type="NCBI Taxonomy" id="1840411"/>
    <lineage>
        <taxon>Bacteria</taxon>
        <taxon>Bacillati</taxon>
        <taxon>Bacillota</taxon>
        <taxon>Bacilli</taxon>
        <taxon>Bacillales</taxon>
        <taxon>Bacillaceae</taxon>
        <taxon>Bacillus</taxon>
    </lineage>
</organism>
<dbReference type="EMBL" id="JAFDST010000010">
    <property type="protein sequence ID" value="MBP1084140.1"/>
    <property type="molecule type" value="Genomic_DNA"/>
</dbReference>
<comment type="caution">
    <text evidence="1">The sequence shown here is derived from an EMBL/GenBank/DDBJ whole genome shotgun (WGS) entry which is preliminary data.</text>
</comment>
<evidence type="ECO:0000313" key="2">
    <source>
        <dbReference type="Proteomes" id="UP000674416"/>
    </source>
</evidence>
<protein>
    <submittedName>
        <fullName evidence="1">Uncharacterized protein</fullName>
    </submittedName>
</protein>
<name>A0ABS4D3E7_9BACI</name>
<keyword evidence="2" id="KW-1185">Reference proteome</keyword>
<accession>A0ABS4D3E7</accession>
<sequence length="72" mass="8740">MLNNHCLAVVYFFFWGLYKKMKYTKKKIILNSLKKYKKGVAQTFIEWYIIIRCRKKRATAKKLFKKSLDLLS</sequence>
<proteinExistence type="predicted"/>